<reference evidence="5" key="2">
    <citation type="submission" date="2020-09" db="EMBL/GenBank/DDBJ databases">
        <authorList>
            <person name="Sun Q."/>
            <person name="Zhou Y."/>
        </authorList>
    </citation>
    <scope>NUCLEOTIDE SEQUENCE</scope>
    <source>
        <strain evidence="5">CGMCC 1.3617</strain>
    </source>
</reference>
<evidence type="ECO:0000313" key="5">
    <source>
        <dbReference type="EMBL" id="GGJ27684.1"/>
    </source>
</evidence>
<keyword evidence="3" id="KW-1133">Transmembrane helix</keyword>
<feature type="domain" description="GGDEF" evidence="4">
    <location>
        <begin position="142"/>
        <end position="274"/>
    </location>
</feature>
<evidence type="ECO:0000313" key="6">
    <source>
        <dbReference type="Proteomes" id="UP000661507"/>
    </source>
</evidence>
<dbReference type="NCBIfam" id="TIGR00254">
    <property type="entry name" value="GGDEF"/>
    <property type="match status" value="1"/>
</dbReference>
<dbReference type="GO" id="GO:0043709">
    <property type="term" value="P:cell adhesion involved in single-species biofilm formation"/>
    <property type="evidence" value="ECO:0007669"/>
    <property type="project" value="TreeGrafter"/>
</dbReference>
<organism evidence="5 6">
    <name type="scientific">Neoroseomonas lacus</name>
    <dbReference type="NCBI Taxonomy" id="287609"/>
    <lineage>
        <taxon>Bacteria</taxon>
        <taxon>Pseudomonadati</taxon>
        <taxon>Pseudomonadota</taxon>
        <taxon>Alphaproteobacteria</taxon>
        <taxon>Acetobacterales</taxon>
        <taxon>Acetobacteraceae</taxon>
        <taxon>Neoroseomonas</taxon>
    </lineage>
</organism>
<dbReference type="PROSITE" id="PS50887">
    <property type="entry name" value="GGDEF"/>
    <property type="match status" value="1"/>
</dbReference>
<dbReference type="Gene3D" id="3.30.70.270">
    <property type="match status" value="1"/>
</dbReference>
<keyword evidence="3" id="KW-0472">Membrane</keyword>
<accession>A0A917KUJ6</accession>
<dbReference type="InterPro" id="IPR050469">
    <property type="entry name" value="Diguanylate_Cyclase"/>
</dbReference>
<evidence type="ECO:0000256" key="3">
    <source>
        <dbReference type="SAM" id="Phobius"/>
    </source>
</evidence>
<dbReference type="GO" id="GO:0052621">
    <property type="term" value="F:diguanylate cyclase activity"/>
    <property type="evidence" value="ECO:0007669"/>
    <property type="project" value="UniProtKB-EC"/>
</dbReference>
<comment type="caution">
    <text evidence="5">The sequence shown here is derived from an EMBL/GenBank/DDBJ whole genome shotgun (WGS) entry which is preliminary data.</text>
</comment>
<dbReference type="InterPro" id="IPR029787">
    <property type="entry name" value="Nucleotide_cyclase"/>
</dbReference>
<reference evidence="5" key="1">
    <citation type="journal article" date="2014" name="Int. J. Syst. Evol. Microbiol.">
        <title>Complete genome sequence of Corynebacterium casei LMG S-19264T (=DSM 44701T), isolated from a smear-ripened cheese.</title>
        <authorList>
            <consortium name="US DOE Joint Genome Institute (JGI-PGF)"/>
            <person name="Walter F."/>
            <person name="Albersmeier A."/>
            <person name="Kalinowski J."/>
            <person name="Ruckert C."/>
        </authorList>
    </citation>
    <scope>NUCLEOTIDE SEQUENCE</scope>
    <source>
        <strain evidence="5">CGMCC 1.3617</strain>
    </source>
</reference>
<dbReference type="CDD" id="cd01949">
    <property type="entry name" value="GGDEF"/>
    <property type="match status" value="1"/>
</dbReference>
<keyword evidence="3" id="KW-0812">Transmembrane</keyword>
<evidence type="ECO:0000259" key="4">
    <source>
        <dbReference type="PROSITE" id="PS50887"/>
    </source>
</evidence>
<keyword evidence="6" id="KW-1185">Reference proteome</keyword>
<gene>
    <name evidence="5" type="ORF">GCM10011320_38690</name>
</gene>
<protein>
    <recommendedName>
        <fullName evidence="1">diguanylate cyclase</fullName>
        <ecNumber evidence="1">2.7.7.65</ecNumber>
    </recommendedName>
</protein>
<feature type="transmembrane region" description="Helical" evidence="3">
    <location>
        <begin position="6"/>
        <end position="25"/>
    </location>
</feature>
<dbReference type="SUPFAM" id="SSF55073">
    <property type="entry name" value="Nucleotide cyclase"/>
    <property type="match status" value="1"/>
</dbReference>
<dbReference type="EMBL" id="BMKW01000009">
    <property type="protein sequence ID" value="GGJ27684.1"/>
    <property type="molecule type" value="Genomic_DNA"/>
</dbReference>
<dbReference type="GO" id="GO:1902201">
    <property type="term" value="P:negative regulation of bacterial-type flagellum-dependent cell motility"/>
    <property type="evidence" value="ECO:0007669"/>
    <property type="project" value="TreeGrafter"/>
</dbReference>
<dbReference type="SMART" id="SM00267">
    <property type="entry name" value="GGDEF"/>
    <property type="match status" value="1"/>
</dbReference>
<dbReference type="Pfam" id="PF00990">
    <property type="entry name" value="GGDEF"/>
    <property type="match status" value="1"/>
</dbReference>
<evidence type="ECO:0000256" key="2">
    <source>
        <dbReference type="ARBA" id="ARBA00034247"/>
    </source>
</evidence>
<comment type="catalytic activity">
    <reaction evidence="2">
        <text>2 GTP = 3',3'-c-di-GMP + 2 diphosphate</text>
        <dbReference type="Rhea" id="RHEA:24898"/>
        <dbReference type="ChEBI" id="CHEBI:33019"/>
        <dbReference type="ChEBI" id="CHEBI:37565"/>
        <dbReference type="ChEBI" id="CHEBI:58805"/>
        <dbReference type="EC" id="2.7.7.65"/>
    </reaction>
</comment>
<dbReference type="RefSeq" id="WP_188969675.1">
    <property type="nucleotide sequence ID" value="NZ_BMKW01000009.1"/>
</dbReference>
<dbReference type="PANTHER" id="PTHR45138">
    <property type="entry name" value="REGULATORY COMPONENTS OF SENSORY TRANSDUCTION SYSTEM"/>
    <property type="match status" value="1"/>
</dbReference>
<dbReference type="GO" id="GO:0005886">
    <property type="term" value="C:plasma membrane"/>
    <property type="evidence" value="ECO:0007669"/>
    <property type="project" value="TreeGrafter"/>
</dbReference>
<name>A0A917KUJ6_9PROT</name>
<feature type="transmembrane region" description="Helical" evidence="3">
    <location>
        <begin position="45"/>
        <end position="66"/>
    </location>
</feature>
<dbReference type="FunFam" id="3.30.70.270:FF:000001">
    <property type="entry name" value="Diguanylate cyclase domain protein"/>
    <property type="match status" value="1"/>
</dbReference>
<evidence type="ECO:0000256" key="1">
    <source>
        <dbReference type="ARBA" id="ARBA00012528"/>
    </source>
</evidence>
<dbReference type="AlphaFoldDB" id="A0A917KUJ6"/>
<proteinExistence type="predicted"/>
<dbReference type="InterPro" id="IPR000160">
    <property type="entry name" value="GGDEF_dom"/>
</dbReference>
<dbReference type="Proteomes" id="UP000661507">
    <property type="component" value="Unassembled WGS sequence"/>
</dbReference>
<dbReference type="EC" id="2.7.7.65" evidence="1"/>
<dbReference type="PANTHER" id="PTHR45138:SF9">
    <property type="entry name" value="DIGUANYLATE CYCLASE DGCM-RELATED"/>
    <property type="match status" value="1"/>
</dbReference>
<sequence length="274" mass="29176">MPWDIFLHFALRTTTAGLAIAALAYGAMRAVSVRGDRWRRAMRLLGLPLLVGIATLSIIDIVSVLRLGAVPESRTIDWFWASLDELVPVFFLLQIESWRRRDQLEKQLAMLSETDPLTGLPNRRGFLARALLAMAAARRNGGRCSVMMLDLDRFKAINDNFGHPAGDAVLRGVAVAIGQAVRGSDVAGRLGGEEFALLLPDGVADSAQVADRLRAVVATEVAHPAGADSLVTFSAGIVALDPAGDESALEAALAAADRALYAAKAAGRDRVVIA</sequence>
<dbReference type="InterPro" id="IPR043128">
    <property type="entry name" value="Rev_trsase/Diguanyl_cyclase"/>
</dbReference>